<name>E3NDG6_CAERE</name>
<keyword evidence="4" id="KW-0067">ATP-binding</keyword>
<keyword evidence="8" id="KW-1185">Reference proteome</keyword>
<dbReference type="PANTHER" id="PTHR43788">
    <property type="entry name" value="DNA2/NAM7 HELICASE FAMILY MEMBER"/>
    <property type="match status" value="1"/>
</dbReference>
<organism evidence="8">
    <name type="scientific">Caenorhabditis remanei</name>
    <name type="common">Caenorhabditis vulgaris</name>
    <dbReference type="NCBI Taxonomy" id="31234"/>
    <lineage>
        <taxon>Eukaryota</taxon>
        <taxon>Metazoa</taxon>
        <taxon>Ecdysozoa</taxon>
        <taxon>Nematoda</taxon>
        <taxon>Chromadorea</taxon>
        <taxon>Rhabditida</taxon>
        <taxon>Rhabditina</taxon>
        <taxon>Rhabditomorpha</taxon>
        <taxon>Rhabditoidea</taxon>
        <taxon>Rhabditidae</taxon>
        <taxon>Peloderinae</taxon>
        <taxon>Caenorhabditis</taxon>
    </lineage>
</organism>
<keyword evidence="3" id="KW-0347">Helicase</keyword>
<dbReference type="OMA" id="CKYSENE"/>
<dbReference type="OrthoDB" id="6513042at2759"/>
<evidence type="ECO:0000256" key="2">
    <source>
        <dbReference type="ARBA" id="ARBA00022801"/>
    </source>
</evidence>
<dbReference type="FunCoup" id="E3NDG6">
    <property type="interactions" value="1621"/>
</dbReference>
<evidence type="ECO:0000256" key="1">
    <source>
        <dbReference type="ARBA" id="ARBA00022741"/>
    </source>
</evidence>
<dbReference type="Pfam" id="PF13087">
    <property type="entry name" value="AAA_12"/>
    <property type="match status" value="1"/>
</dbReference>
<keyword evidence="2" id="KW-0378">Hydrolase</keyword>
<evidence type="ECO:0000313" key="8">
    <source>
        <dbReference type="Proteomes" id="UP000008281"/>
    </source>
</evidence>
<dbReference type="InParanoid" id="E3NDG6"/>
<dbReference type="Proteomes" id="UP000008281">
    <property type="component" value="Unassembled WGS sequence"/>
</dbReference>
<dbReference type="AlphaFoldDB" id="E3NDG6"/>
<dbReference type="InterPro" id="IPR041679">
    <property type="entry name" value="DNA2/NAM7-like_C"/>
</dbReference>
<evidence type="ECO:0000256" key="4">
    <source>
        <dbReference type="ARBA" id="ARBA00022840"/>
    </source>
</evidence>
<dbReference type="GO" id="GO:0005524">
    <property type="term" value="F:ATP binding"/>
    <property type="evidence" value="ECO:0007669"/>
    <property type="project" value="UniProtKB-KW"/>
</dbReference>
<feature type="domain" description="DNA2/NAM7 helicase-like C-terminal" evidence="6">
    <location>
        <begin position="916"/>
        <end position="1094"/>
    </location>
</feature>
<dbReference type="EMBL" id="DS268609">
    <property type="protein sequence ID" value="EFO93987.1"/>
    <property type="molecule type" value="Genomic_DNA"/>
</dbReference>
<evidence type="ECO:0000256" key="3">
    <source>
        <dbReference type="ARBA" id="ARBA00022806"/>
    </source>
</evidence>
<feature type="compositionally biased region" description="Basic and acidic residues" evidence="5">
    <location>
        <begin position="1"/>
        <end position="11"/>
    </location>
</feature>
<sequence>MVRKVDTDIARLESNSNTGEKGLGSAEATSAPGEVRKWGDHRVTSLTNPSSTAEATHPQDNTPPTKTDGGSGASPDPVQNVSETDDTSVASPSVVLDIIMLETGAIPDPRDFAGINGPLKYSPGGKGEPVAQLDDMEVDRICSPLSGLGDWADEPICEELLLGASSDIMEEDPPAKKTVHPFHQYYTAGESTEEPPKCPLRRAIQKEPLQLIQRFRDTTASLIQAPLGPHKHDVAEFRGKEVPPTKFTVLCPPGMAILFQAVQQDGGAWWLTPLHPEVVANDRPDMFFVQLTNTSFDTLSNKFIDCSQIFKGDIFYVQEISRKQNTEPESLKRDFAEVWLPKHHNFWKVVECRILQRIVHPRRAAMSMGRSFGNNKKLAPFAVDRVNSVAYFPKSKLVGRTFYDTWVAVDVFEPVSYPGKPLKSLAAHSRVDLYKEIAQATISWSIEPTIIEVYDMEPEEAKRLDSIPSYFVNKPMNKSSLTEFCDAVTMGVHAQLALQYERFDGKHYPTRVIQASKSRSGLLVSVNLPSPASRLISLAKWRKGVHVALDLRKETISALVLSAVQEGDQVLMNCRILHSGYLDKGPEQFMDQELVLRQRKPDPEQLIRLATGRAKPPKDIAGSVSLAVLKAMHGAEPLPSLSIPEQPLQWVAGKVTLTVEQGRIFQVLSIKETKAVAIDCAPGTGKTTAMLAAICKYSENERKAWSIITAMSNAASVQAVKAWKQVGGSVPGVRLITAKNRNRLDAEYQTDYDLPVLWPRIFMELFQRIDGQYGQKVTPVVRAATRHLVHQGFLKDCDIRRKVLRDCAQLTNKKEEPCLTIMQTFLAIHKPRLYFGTVASVKTFFQTDSTLRGAADNVKNTVMDESSQIPRYTLVPLFYNFPKSRCVFLGDSRQLSPFTEKSVPTKLQQIGVGDPFNKAVQAGQIPTIRLNTVFRCPGEITNLISKLYYGNLLTGKANLTPVPIFQKMLLPSTHPLILISVPADETREGTSYSNMEEAKAAVAIINQWKKFSEEGETAAVLSMYLSQSALVSRMLDADVYSNTVDASQGSEFDLVVVLTSRSGNVASCKFLNDTTRINVSLSRCKQGCIVLGNQHALENASEWKRVLGELPDTAKLQSETMDMFSHG</sequence>
<dbReference type="GO" id="GO:0016787">
    <property type="term" value="F:hydrolase activity"/>
    <property type="evidence" value="ECO:0007669"/>
    <property type="project" value="UniProtKB-KW"/>
</dbReference>
<evidence type="ECO:0000256" key="5">
    <source>
        <dbReference type="SAM" id="MobiDB-lite"/>
    </source>
</evidence>
<dbReference type="CDD" id="cd18808">
    <property type="entry name" value="SF1_C_Upf1"/>
    <property type="match status" value="1"/>
</dbReference>
<feature type="compositionally biased region" description="Polar residues" evidence="5">
    <location>
        <begin position="44"/>
        <end position="65"/>
    </location>
</feature>
<keyword evidence="1" id="KW-0547">Nucleotide-binding</keyword>
<evidence type="ECO:0000259" key="6">
    <source>
        <dbReference type="Pfam" id="PF13087"/>
    </source>
</evidence>
<accession>E3NDG6</accession>
<dbReference type="InterPro" id="IPR047187">
    <property type="entry name" value="SF1_C_Upf1"/>
</dbReference>
<dbReference type="HOGENOM" id="CLU_005949_0_0_1"/>
<evidence type="ECO:0000313" key="7">
    <source>
        <dbReference type="EMBL" id="EFO93987.1"/>
    </source>
</evidence>
<dbReference type="SUPFAM" id="SSF52540">
    <property type="entry name" value="P-loop containing nucleoside triphosphate hydrolases"/>
    <property type="match status" value="1"/>
</dbReference>
<dbReference type="STRING" id="31234.E3NDG6"/>
<dbReference type="InterPro" id="IPR027417">
    <property type="entry name" value="P-loop_NTPase"/>
</dbReference>
<feature type="compositionally biased region" description="Polar residues" evidence="5">
    <location>
        <begin position="77"/>
        <end position="89"/>
    </location>
</feature>
<dbReference type="GO" id="GO:0043139">
    <property type="term" value="F:5'-3' DNA helicase activity"/>
    <property type="evidence" value="ECO:0007669"/>
    <property type="project" value="TreeGrafter"/>
</dbReference>
<dbReference type="eggNOG" id="KOG1801">
    <property type="taxonomic scope" value="Eukaryota"/>
</dbReference>
<dbReference type="PANTHER" id="PTHR43788:SF16">
    <property type="entry name" value="HELICASE WITH ZINC FINGER 2"/>
    <property type="match status" value="1"/>
</dbReference>
<dbReference type="Gene3D" id="3.40.50.300">
    <property type="entry name" value="P-loop containing nucleotide triphosphate hydrolases"/>
    <property type="match status" value="2"/>
</dbReference>
<reference evidence="7" key="1">
    <citation type="submission" date="2007-07" db="EMBL/GenBank/DDBJ databases">
        <title>PCAP assembly of the Caenorhabditis remanei genome.</title>
        <authorList>
            <consortium name="The Caenorhabditis remanei Sequencing Consortium"/>
            <person name="Wilson R.K."/>
        </authorList>
    </citation>
    <scope>NUCLEOTIDE SEQUENCE [LARGE SCALE GENOMIC DNA]</scope>
    <source>
        <strain evidence="7">PB4641</strain>
    </source>
</reference>
<feature type="region of interest" description="Disordered" evidence="5">
    <location>
        <begin position="1"/>
        <end position="89"/>
    </location>
</feature>
<protein>
    <recommendedName>
        <fullName evidence="6">DNA2/NAM7 helicase-like C-terminal domain-containing protein</fullName>
    </recommendedName>
</protein>
<dbReference type="InterPro" id="IPR050534">
    <property type="entry name" value="Coronavir_polyprotein_1ab"/>
</dbReference>
<feature type="compositionally biased region" description="Basic and acidic residues" evidence="5">
    <location>
        <begin position="34"/>
        <end position="43"/>
    </location>
</feature>
<gene>
    <name evidence="7" type="ORF">CRE_09800</name>
</gene>
<proteinExistence type="predicted"/>